<sequence>MGPGLILRFTLTFQSDFRTGSPLKNLSHVEFSAVKLFNPAPIQQTNGCWMRRTRLPGTTTTRWKRSTDLMHFDSSPATRNLIS</sequence>
<evidence type="ECO:0000313" key="2">
    <source>
        <dbReference type="EnsemblPlants" id="Pp3c4_28220V3.1"/>
    </source>
</evidence>
<organism evidence="1">
    <name type="scientific">Physcomitrium patens</name>
    <name type="common">Spreading-leaved earth moss</name>
    <name type="synonym">Physcomitrella patens</name>
    <dbReference type="NCBI Taxonomy" id="3218"/>
    <lineage>
        <taxon>Eukaryota</taxon>
        <taxon>Viridiplantae</taxon>
        <taxon>Streptophyta</taxon>
        <taxon>Embryophyta</taxon>
        <taxon>Bryophyta</taxon>
        <taxon>Bryophytina</taxon>
        <taxon>Bryopsida</taxon>
        <taxon>Funariidae</taxon>
        <taxon>Funariales</taxon>
        <taxon>Funariaceae</taxon>
        <taxon>Physcomitrium</taxon>
    </lineage>
</organism>
<reference evidence="2" key="3">
    <citation type="submission" date="2020-12" db="UniProtKB">
        <authorList>
            <consortium name="EnsemblPlants"/>
        </authorList>
    </citation>
    <scope>IDENTIFICATION</scope>
</reference>
<evidence type="ECO:0000313" key="1">
    <source>
        <dbReference type="EMBL" id="PNR55966.1"/>
    </source>
</evidence>
<dbReference type="Proteomes" id="UP000006727">
    <property type="component" value="Chromosome 4"/>
</dbReference>
<gene>
    <name evidence="1" type="ORF">PHYPA_006863</name>
</gene>
<evidence type="ECO:0000313" key="3">
    <source>
        <dbReference type="Proteomes" id="UP000006727"/>
    </source>
</evidence>
<keyword evidence="3" id="KW-1185">Reference proteome</keyword>
<dbReference type="EMBL" id="ABEU02000004">
    <property type="protein sequence ID" value="PNR55966.1"/>
    <property type="molecule type" value="Genomic_DNA"/>
</dbReference>
<reference evidence="1 3" key="1">
    <citation type="journal article" date="2008" name="Science">
        <title>The Physcomitrella genome reveals evolutionary insights into the conquest of land by plants.</title>
        <authorList>
            <person name="Rensing S."/>
            <person name="Lang D."/>
            <person name="Zimmer A."/>
            <person name="Terry A."/>
            <person name="Salamov A."/>
            <person name="Shapiro H."/>
            <person name="Nishiyama T."/>
            <person name="Perroud P.-F."/>
            <person name="Lindquist E."/>
            <person name="Kamisugi Y."/>
            <person name="Tanahashi T."/>
            <person name="Sakakibara K."/>
            <person name="Fujita T."/>
            <person name="Oishi K."/>
            <person name="Shin-I T."/>
            <person name="Kuroki Y."/>
            <person name="Toyoda A."/>
            <person name="Suzuki Y."/>
            <person name="Hashimoto A."/>
            <person name="Yamaguchi K."/>
            <person name="Sugano A."/>
            <person name="Kohara Y."/>
            <person name="Fujiyama A."/>
            <person name="Anterola A."/>
            <person name="Aoki S."/>
            <person name="Ashton N."/>
            <person name="Barbazuk W.B."/>
            <person name="Barker E."/>
            <person name="Bennetzen J."/>
            <person name="Bezanilla M."/>
            <person name="Blankenship R."/>
            <person name="Cho S.H."/>
            <person name="Dutcher S."/>
            <person name="Estelle M."/>
            <person name="Fawcett J.A."/>
            <person name="Gundlach H."/>
            <person name="Hanada K."/>
            <person name="Heyl A."/>
            <person name="Hicks K.A."/>
            <person name="Hugh J."/>
            <person name="Lohr M."/>
            <person name="Mayer K."/>
            <person name="Melkozernov A."/>
            <person name="Murata T."/>
            <person name="Nelson D."/>
            <person name="Pils B."/>
            <person name="Prigge M."/>
            <person name="Reiss B."/>
            <person name="Renner T."/>
            <person name="Rombauts S."/>
            <person name="Rushton P."/>
            <person name="Sanderfoot A."/>
            <person name="Schween G."/>
            <person name="Shiu S.-H."/>
            <person name="Stueber K."/>
            <person name="Theodoulou F.L."/>
            <person name="Tu H."/>
            <person name="Van de Peer Y."/>
            <person name="Verrier P.J."/>
            <person name="Waters E."/>
            <person name="Wood A."/>
            <person name="Yang L."/>
            <person name="Cove D."/>
            <person name="Cuming A."/>
            <person name="Hasebe M."/>
            <person name="Lucas S."/>
            <person name="Mishler D.B."/>
            <person name="Reski R."/>
            <person name="Grigoriev I."/>
            <person name="Quatrano R.S."/>
            <person name="Boore J.L."/>
        </authorList>
    </citation>
    <scope>NUCLEOTIDE SEQUENCE [LARGE SCALE GENOMIC DNA]</scope>
    <source>
        <strain evidence="2 3">cv. Gransden 2004</strain>
    </source>
</reference>
<proteinExistence type="predicted"/>
<dbReference type="EnsemblPlants" id="Pp3c4_28220V3.1">
    <property type="protein sequence ID" value="Pp3c4_28220V3.1"/>
    <property type="gene ID" value="Pp3c4_28220"/>
</dbReference>
<dbReference type="Gramene" id="Pp3c4_28220V3.2">
    <property type="protein sequence ID" value="Pp3c4_28220V3.2"/>
    <property type="gene ID" value="Pp3c4_28220"/>
</dbReference>
<accession>A0A2K1KQD7</accession>
<reference evidence="1 3" key="2">
    <citation type="journal article" date="2018" name="Plant J.">
        <title>The Physcomitrella patens chromosome-scale assembly reveals moss genome structure and evolution.</title>
        <authorList>
            <person name="Lang D."/>
            <person name="Ullrich K.K."/>
            <person name="Murat F."/>
            <person name="Fuchs J."/>
            <person name="Jenkins J."/>
            <person name="Haas F.B."/>
            <person name="Piednoel M."/>
            <person name="Gundlach H."/>
            <person name="Van Bel M."/>
            <person name="Meyberg R."/>
            <person name="Vives C."/>
            <person name="Morata J."/>
            <person name="Symeonidi A."/>
            <person name="Hiss M."/>
            <person name="Muchero W."/>
            <person name="Kamisugi Y."/>
            <person name="Saleh O."/>
            <person name="Blanc G."/>
            <person name="Decker E.L."/>
            <person name="van Gessel N."/>
            <person name="Grimwood J."/>
            <person name="Hayes R.D."/>
            <person name="Graham S.W."/>
            <person name="Gunter L.E."/>
            <person name="McDaniel S.F."/>
            <person name="Hoernstein S.N.W."/>
            <person name="Larsson A."/>
            <person name="Li F.W."/>
            <person name="Perroud P.F."/>
            <person name="Phillips J."/>
            <person name="Ranjan P."/>
            <person name="Rokshar D.S."/>
            <person name="Rothfels C.J."/>
            <person name="Schneider L."/>
            <person name="Shu S."/>
            <person name="Stevenson D.W."/>
            <person name="Thummler F."/>
            <person name="Tillich M."/>
            <person name="Villarreal Aguilar J.C."/>
            <person name="Widiez T."/>
            <person name="Wong G.K."/>
            <person name="Wymore A."/>
            <person name="Zhang Y."/>
            <person name="Zimmer A.D."/>
            <person name="Quatrano R.S."/>
            <person name="Mayer K.F.X."/>
            <person name="Goodstein D."/>
            <person name="Casacuberta J.M."/>
            <person name="Vandepoele K."/>
            <person name="Reski R."/>
            <person name="Cuming A.C."/>
            <person name="Tuskan G.A."/>
            <person name="Maumus F."/>
            <person name="Salse J."/>
            <person name="Schmutz J."/>
            <person name="Rensing S.A."/>
        </authorList>
    </citation>
    <scope>NUCLEOTIDE SEQUENCE [LARGE SCALE GENOMIC DNA]</scope>
    <source>
        <strain evidence="2 3">cv. Gransden 2004</strain>
    </source>
</reference>
<dbReference type="PaxDb" id="3218-PP1S115_196V6.1"/>
<dbReference type="Gramene" id="Pp3c4_28220V3.1">
    <property type="protein sequence ID" value="Pp3c4_28220V3.1"/>
    <property type="gene ID" value="Pp3c4_28220"/>
</dbReference>
<dbReference type="InParanoid" id="A0A2K1KQD7"/>
<dbReference type="EnsemblPlants" id="Pp3c4_28220V3.2">
    <property type="protein sequence ID" value="Pp3c4_28220V3.2"/>
    <property type="gene ID" value="Pp3c4_28220"/>
</dbReference>
<dbReference type="AlphaFoldDB" id="A0A2K1KQD7"/>
<name>A0A2K1KQD7_PHYPA</name>
<protein>
    <submittedName>
        <fullName evidence="1 2">Uncharacterized protein</fullName>
    </submittedName>
</protein>